<dbReference type="Pfam" id="PF14905">
    <property type="entry name" value="OMP_b-brl_3"/>
    <property type="match status" value="1"/>
</dbReference>
<accession>A0A2V4C583</accession>
<dbReference type="SUPFAM" id="SSF56935">
    <property type="entry name" value="Porins"/>
    <property type="match status" value="1"/>
</dbReference>
<keyword evidence="3" id="KW-0675">Receptor</keyword>
<dbReference type="EMBL" id="QJHL01000001">
    <property type="protein sequence ID" value="PXY46335.1"/>
    <property type="molecule type" value="Genomic_DNA"/>
</dbReference>
<evidence type="ECO:0000256" key="1">
    <source>
        <dbReference type="SAM" id="SignalP"/>
    </source>
</evidence>
<dbReference type="AlphaFoldDB" id="A0A2V4C583"/>
<keyword evidence="1" id="KW-0732">Signal</keyword>
<name>A0A2V4C583_9FLAO</name>
<dbReference type="InterPro" id="IPR037066">
    <property type="entry name" value="Plug_dom_sf"/>
</dbReference>
<evidence type="ECO:0000313" key="4">
    <source>
        <dbReference type="Proteomes" id="UP000247681"/>
    </source>
</evidence>
<dbReference type="InterPro" id="IPR041700">
    <property type="entry name" value="OMP_b-brl_3"/>
</dbReference>
<gene>
    <name evidence="3" type="ORF">DMB68_03910</name>
</gene>
<sequence>MNVYLPLKLLILLLLFFLSFAAKAQNETPKDSISNKLNEVVVTQNKKTFTNTNGNIKVDVANSVYNSIPNTVDLLAKLPTVQISSDRENISVIGKGNPLIYIDNQKVGMNDLNVLAVADIKTIEIIQNPSAKYEAEGRSVILITRKFSKKDSFQTEISEVASFKKNYNNYLGFNSSLKKNKLEWKANFNYNQLQSWESHSIDYQIQNADIVSNYDVEAHTRRKQFIFGGAMFYKINEDDYFSVNFSSKLQKDTFPIHTETFNKKQDVENNVLTLSDNDSKKNFVNSFLNYSKKIKSINTQVFTGMQYSNFDQGLWSLVENNYNETQFELAQDRDQKFKVNVFSGRIDMDKKFKNDAKLEVGGLYLNADSKSDFAVLDYRNDETEISHYDFKEQNTALYSQFSGKVKKIDFSVGFRVENTNVKGKFQSDLLPLIDKNYTSFFPKAQLAFAIDSVKNISFNYAKSILRPNYSSLSQGTTYINPYFLYGRNINLDPTFTDEISSTFQYHDKSVRLSYYQNKNPVYNSFSYDEDNYIMTFQEVNLDKESGLNLDFELPFSYKFWSTNNSIVFVLEKIEDTSAVFLASKPYIYYYSNNEFKFPKEYTFVLNWWGATKQSKGIFERGANFVMNMSVSKKIRNWNFTVNCNDIFKNSIYKEHFTINEVNSKAKYLVDAREISISIKYSFGKIKETEFKEKSIDENENRIR</sequence>
<organism evidence="3 4">
    <name type="scientific">Flavobacterium hydrophilum</name>
    <dbReference type="NCBI Taxonomy" id="2211445"/>
    <lineage>
        <taxon>Bacteria</taxon>
        <taxon>Pseudomonadati</taxon>
        <taxon>Bacteroidota</taxon>
        <taxon>Flavobacteriia</taxon>
        <taxon>Flavobacteriales</taxon>
        <taxon>Flavobacteriaceae</taxon>
        <taxon>Flavobacterium</taxon>
    </lineage>
</organism>
<comment type="caution">
    <text evidence="3">The sequence shown here is derived from an EMBL/GenBank/DDBJ whole genome shotgun (WGS) entry which is preliminary data.</text>
</comment>
<protein>
    <submittedName>
        <fullName evidence="3">TonB-dependent receptor</fullName>
    </submittedName>
</protein>
<feature type="chain" id="PRO_5015852849" evidence="1">
    <location>
        <begin position="25"/>
        <end position="703"/>
    </location>
</feature>
<dbReference type="Proteomes" id="UP000247681">
    <property type="component" value="Unassembled WGS sequence"/>
</dbReference>
<evidence type="ECO:0000313" key="3">
    <source>
        <dbReference type="EMBL" id="PXY46335.1"/>
    </source>
</evidence>
<feature type="signal peptide" evidence="1">
    <location>
        <begin position="1"/>
        <end position="24"/>
    </location>
</feature>
<keyword evidence="4" id="KW-1185">Reference proteome</keyword>
<dbReference type="OrthoDB" id="8764943at2"/>
<evidence type="ECO:0000259" key="2">
    <source>
        <dbReference type="Pfam" id="PF14905"/>
    </source>
</evidence>
<reference evidence="3 4" key="1">
    <citation type="submission" date="2018-05" db="EMBL/GenBank/DDBJ databases">
        <title>Flavobacterium sp. strain IMCC34758, incomplete genome.</title>
        <authorList>
            <person name="Joung Y."/>
        </authorList>
    </citation>
    <scope>NUCLEOTIDE SEQUENCE [LARGE SCALE GENOMIC DNA]</scope>
    <source>
        <strain evidence="3 4">IMCC34758</strain>
    </source>
</reference>
<dbReference type="RefSeq" id="WP_110345346.1">
    <property type="nucleotide sequence ID" value="NZ_QJHL01000001.1"/>
</dbReference>
<feature type="domain" description="Outer membrane protein beta-barrel" evidence="2">
    <location>
        <begin position="293"/>
        <end position="680"/>
    </location>
</feature>
<proteinExistence type="predicted"/>
<dbReference type="Gene3D" id="2.170.130.10">
    <property type="entry name" value="TonB-dependent receptor, plug domain"/>
    <property type="match status" value="1"/>
</dbReference>